<dbReference type="AlphaFoldDB" id="A0AAE3MCY7"/>
<dbReference type="RefSeq" id="WP_301198550.1">
    <property type="nucleotide sequence ID" value="NZ_JAPDPI010000009.1"/>
</dbReference>
<accession>A0AAE3MCY7</accession>
<dbReference type="Proteomes" id="UP001207408">
    <property type="component" value="Unassembled WGS sequence"/>
</dbReference>
<keyword evidence="2" id="KW-1185">Reference proteome</keyword>
<gene>
    <name evidence="1" type="ORF">OM074_06370</name>
</gene>
<evidence type="ECO:0000313" key="2">
    <source>
        <dbReference type="Proteomes" id="UP001207408"/>
    </source>
</evidence>
<comment type="caution">
    <text evidence="1">The sequence shown here is derived from an EMBL/GenBank/DDBJ whole genome shotgun (WGS) entry which is preliminary data.</text>
</comment>
<reference evidence="1" key="1">
    <citation type="submission" date="2022-10" db="EMBL/GenBank/DDBJ databases">
        <authorList>
            <person name="Yu W.X."/>
        </authorList>
    </citation>
    <scope>NUCLEOTIDE SEQUENCE</scope>
    <source>
        <strain evidence="1">D04</strain>
    </source>
</reference>
<name>A0AAE3MCY7_9BACT</name>
<sequence>MLVCTLHTYSQDTPKEQVWVKLIVKDSVDNKTISNAQIVSYESMIIYATDESGVFRGSFNSTDSLKVFGLGYSPTIVHVDMLKNFPEGKIVHLGRKFYMLGTVDVPSDQELHLNMPKDINLGKENDIPTALRGDSYNKKPPVLAAVANPLSYVNYYTSKKEREKREMRRVLGQEQEQDKINEFYNRDIVKEVSGYEGEMLDKFMIYCNINIKLSADSNPVLIRMKIAELMEKFEEENKGKDTKGNKKAEK</sequence>
<proteinExistence type="predicted"/>
<evidence type="ECO:0000313" key="1">
    <source>
        <dbReference type="EMBL" id="MCW3805244.1"/>
    </source>
</evidence>
<dbReference type="EMBL" id="JAPDPI010000009">
    <property type="protein sequence ID" value="MCW3805244.1"/>
    <property type="molecule type" value="Genomic_DNA"/>
</dbReference>
<organism evidence="1 2">
    <name type="scientific">Plebeiibacterium marinum</name>
    <dbReference type="NCBI Taxonomy" id="2992111"/>
    <lineage>
        <taxon>Bacteria</taxon>
        <taxon>Pseudomonadati</taxon>
        <taxon>Bacteroidota</taxon>
        <taxon>Bacteroidia</taxon>
        <taxon>Marinilabiliales</taxon>
        <taxon>Marinilabiliaceae</taxon>
        <taxon>Plebeiibacterium</taxon>
    </lineage>
</organism>
<protein>
    <submittedName>
        <fullName evidence="1">Uncharacterized protein</fullName>
    </submittedName>
</protein>